<feature type="compositionally biased region" description="Basic and acidic residues" evidence="1">
    <location>
        <begin position="287"/>
        <end position="296"/>
    </location>
</feature>
<feature type="region of interest" description="Disordered" evidence="1">
    <location>
        <begin position="478"/>
        <end position="546"/>
    </location>
</feature>
<feature type="compositionally biased region" description="Basic and acidic residues" evidence="1">
    <location>
        <begin position="524"/>
        <end position="538"/>
    </location>
</feature>
<feature type="compositionally biased region" description="Polar residues" evidence="1">
    <location>
        <begin position="813"/>
        <end position="822"/>
    </location>
</feature>
<accession>A0A1J5R8W8</accession>
<protein>
    <submittedName>
        <fullName evidence="2">Uncharacterized protein</fullName>
    </submittedName>
</protein>
<proteinExistence type="predicted"/>
<evidence type="ECO:0000256" key="1">
    <source>
        <dbReference type="SAM" id="MobiDB-lite"/>
    </source>
</evidence>
<evidence type="ECO:0000313" key="2">
    <source>
        <dbReference type="EMBL" id="OIQ92305.1"/>
    </source>
</evidence>
<feature type="compositionally biased region" description="Polar residues" evidence="1">
    <location>
        <begin position="860"/>
        <end position="876"/>
    </location>
</feature>
<reference evidence="2" key="1">
    <citation type="submission" date="2016-10" db="EMBL/GenBank/DDBJ databases">
        <title>Sequence of Gallionella enrichment culture.</title>
        <authorList>
            <person name="Poehlein A."/>
            <person name="Muehling M."/>
            <person name="Daniel R."/>
        </authorList>
    </citation>
    <scope>NUCLEOTIDE SEQUENCE</scope>
</reference>
<sequence length="1337" mass="144689">MSKFYQFVGLLGLCLIVSGSLLAEGVGFDSGDLQTAAKWVLGPPAEAVSKVPGNGRWLRLRAGEDFSISASAANLARVRKQLGDLHRAGWKLCVIVQWGNWSSGTRPGGHLPVDLTEAYDRFRLIGKLYGPWVDAWEIDNEPDIGFVPENAETYAAYLKTAYAALGAGDARCLGLGFKLKPDDAVTSARGAGSDPKLQPATSTITAQSAVIMAPLSLPPGPWFETFLRNDGLGYTDGFNFHYYGYAADLQGDYEMFLSAVGGKKQRSENLESRSQNGSSVAGDMECGDPHRFRREVSPLAPGGEASRAKRGRTSHSTSETSVPQGRDSRLLLAPNSSPALSGAEGLLDSSSRTWRPFTPFDFGLSKPAPWMSLIGAKVGAWEASPALAYLLGSRASTWPSRESKRWVVTVPRPSPVVIDVIGADGMHPFKQYSGYWIEGEVGHPGSYLARASVVVYNFSDETVRGRLVLPEQFVRRSEEPFDSAQSRRGARSENESRSLSGKERRVINMECGDLAPPSTGGPDRPLRRAEVSESETSRRKSSLASKGGIEIPHSISISSVPPARNRTNTILAAGPEPAEWASRFPPALSAVAGAPNASFPSLSSVQTKSLPIFMTEFGYASLSKRESWSIQGRVRQWEWFRDAVAQIHQLGIEGAMAFYVPPYFESGLFEFGLAIDPRIQNPEFRIQELEALEPKPVEQKATKVTKITKAELEEQARALARQEAELRKQAAQARERSEEYRRERSEERPERIQNLESRIPFGRLRACGEGDSGGISGAERRNDMECGDSHRHRREVSPLAPGGEASRAKRGITSHSTGNTLPLKTMECGGSTPSRACGNARPVKILSGVERDSRPEVSGAETSSPAGGQARPSTAVPQARDRTPHRTDAADNANGGLGQSALPASTVPQARDAASTILAAGPEPAEWAPSSSILDSSSASVLTLAPHSRTVIPVWVAFDARRFVGHEIEIRFVPQQRSEEPFDRLRTCGEGDSGGVSGAERWNDMECGDSHRHRREVSPLAPGGEASRGSLLSSAEPRLRFGSRASARNVEDRQIPKHLCGRSSPPVKGGAEAPHSIVGHAADNANGGVGQSALPASTVPHTRDAASTILAAGPEPASSPKALSLSNGLLASSIWASRLWPDANGMRCLTVASLSRPAAASAVNRRTLEALPRVREEPPRLASGPGFATPGVKIEALPDGWRITVERDEPDPKSGYGELYPWLAEIPWPDGQAFPAGSLLSFLYASPNARPEGAGFDFRIRTANGDLFGVMPPLTAHPYALTYLQARGNFTPVFYGRMNLPWRFQDNRPVALVFQLRPRHLPAVYEFRSPRLVRYER</sequence>
<comment type="caution">
    <text evidence="2">The sequence shown here is derived from an EMBL/GenBank/DDBJ whole genome shotgun (WGS) entry which is preliminary data.</text>
</comment>
<gene>
    <name evidence="2" type="ORF">GALL_257390</name>
</gene>
<feature type="compositionally biased region" description="Basic and acidic residues" evidence="1">
    <location>
        <begin position="879"/>
        <end position="889"/>
    </location>
</feature>
<feature type="region of interest" description="Disordered" evidence="1">
    <location>
        <begin position="770"/>
        <end position="909"/>
    </location>
</feature>
<dbReference type="InterPro" id="IPR017853">
    <property type="entry name" value="GH"/>
</dbReference>
<organism evidence="2">
    <name type="scientific">mine drainage metagenome</name>
    <dbReference type="NCBI Taxonomy" id="410659"/>
    <lineage>
        <taxon>unclassified sequences</taxon>
        <taxon>metagenomes</taxon>
        <taxon>ecological metagenomes</taxon>
    </lineage>
</organism>
<feature type="compositionally biased region" description="Basic and acidic residues" evidence="1">
    <location>
        <begin position="490"/>
        <end position="507"/>
    </location>
</feature>
<feature type="region of interest" description="Disordered" evidence="1">
    <location>
        <begin position="1008"/>
        <end position="1101"/>
    </location>
</feature>
<feature type="compositionally biased region" description="Polar residues" evidence="1">
    <location>
        <begin position="314"/>
        <end position="323"/>
    </location>
</feature>
<feature type="region of interest" description="Disordered" evidence="1">
    <location>
        <begin position="265"/>
        <end position="334"/>
    </location>
</feature>
<name>A0A1J5R8W8_9ZZZZ</name>
<feature type="region of interest" description="Disordered" evidence="1">
    <location>
        <begin position="723"/>
        <end position="753"/>
    </location>
</feature>
<feature type="compositionally biased region" description="Basic and acidic residues" evidence="1">
    <location>
        <begin position="778"/>
        <end position="789"/>
    </location>
</feature>
<dbReference type="Gene3D" id="3.20.20.80">
    <property type="entry name" value="Glycosidases"/>
    <property type="match status" value="1"/>
</dbReference>
<dbReference type="EMBL" id="MLJW01000235">
    <property type="protein sequence ID" value="OIQ92305.1"/>
    <property type="molecule type" value="Genomic_DNA"/>
</dbReference>
<dbReference type="SUPFAM" id="SSF51445">
    <property type="entry name" value="(Trans)glycosidases"/>
    <property type="match status" value="1"/>
</dbReference>